<dbReference type="RefSeq" id="WP_073117539.1">
    <property type="nucleotide sequence ID" value="NZ_CAMJII010000007.1"/>
</dbReference>
<dbReference type="GO" id="GO:0016740">
    <property type="term" value="F:transferase activity"/>
    <property type="evidence" value="ECO:0007669"/>
    <property type="project" value="UniProtKB-KW"/>
</dbReference>
<dbReference type="PANTHER" id="PTHR36836">
    <property type="entry name" value="COLANIC ACID BIOSYNTHESIS PROTEIN WCAK"/>
    <property type="match status" value="1"/>
</dbReference>
<proteinExistence type="predicted"/>
<protein>
    <submittedName>
        <fullName evidence="2">Polysaccharide pyruvyl transferase</fullName>
    </submittedName>
</protein>
<evidence type="ECO:0000313" key="2">
    <source>
        <dbReference type="EMBL" id="KFI70596.1"/>
    </source>
</evidence>
<sequence>MERIALCGVFDIPNYGDHLFPLIVRNELRKRGCDYEVVLFSPSDARECFVEDSHIHSLDDMERMHQEQPFRAIIVGGGEIIHWHRYQQKYSFSRDSFRDYPMDKVWIVPFMMKLKYNVPLIWNAPGIPYDYDIERQCANFLFSNIDYISVRNTFSKEVLQRCGVPAERIHQIPDTGFALGSLAAPADLARMRGDLQLDEGKYVVFHCNRFISKEDEDAAFNALNGLHDKGYAVYLLPLAYTHGDDAKLAAIRDRSGGRFRMPESPLSLFQIIAVLSGCAMYVGTSLHGTVTASVYGRKVVSFDYQQTKKTHDLYNTLGLGDYYVTDGSQLARTVDLALKQQRPVDFTEILDAIKQHFDTIVSVLDKGECLHPNPTTQASQFSDMAFLFFTYAYECEGLRKRVKELTEALDTNLRFVEIFKGRSEYLQQENDKLQQEMTETLDYKLNNTKSRLTHRK</sequence>
<dbReference type="SUPFAM" id="SSF53756">
    <property type="entry name" value="UDP-Glycosyltransferase/glycogen phosphorylase"/>
    <property type="match status" value="1"/>
</dbReference>
<dbReference type="InterPro" id="IPR007345">
    <property type="entry name" value="Polysacch_pyruvyl_Trfase"/>
</dbReference>
<accession>A0A087BHU6</accession>
<dbReference type="AlphaFoldDB" id="A0A087BHU6"/>
<reference evidence="2 3" key="1">
    <citation type="submission" date="2014-03" db="EMBL/GenBank/DDBJ databases">
        <title>Genomics of Bifidobacteria.</title>
        <authorList>
            <person name="Ventura M."/>
            <person name="Milani C."/>
            <person name="Lugli G.A."/>
        </authorList>
    </citation>
    <scope>NUCLEOTIDE SEQUENCE [LARGE SCALE GENOMIC DNA]</scope>
    <source>
        <strain evidence="2 3">LMG 11341</strain>
    </source>
</reference>
<evidence type="ECO:0000313" key="3">
    <source>
        <dbReference type="Proteomes" id="UP000029060"/>
    </source>
</evidence>
<dbReference type="PANTHER" id="PTHR36836:SF1">
    <property type="entry name" value="COLANIC ACID BIOSYNTHESIS PROTEIN WCAK"/>
    <property type="match status" value="1"/>
</dbReference>
<gene>
    <name evidence="2" type="ORF">BMERY_1862</name>
</gene>
<feature type="domain" description="Polysaccharide pyruvyl transferase" evidence="1">
    <location>
        <begin position="14"/>
        <end position="305"/>
    </location>
</feature>
<dbReference type="Proteomes" id="UP000029060">
    <property type="component" value="Unassembled WGS sequence"/>
</dbReference>
<evidence type="ECO:0000259" key="1">
    <source>
        <dbReference type="Pfam" id="PF04230"/>
    </source>
</evidence>
<dbReference type="eggNOG" id="COG2327">
    <property type="taxonomic scope" value="Bacteria"/>
</dbReference>
<dbReference type="Pfam" id="PF04230">
    <property type="entry name" value="PS_pyruv_trans"/>
    <property type="match status" value="1"/>
</dbReference>
<comment type="caution">
    <text evidence="2">The sequence shown here is derived from an EMBL/GenBank/DDBJ whole genome shotgun (WGS) entry which is preliminary data.</text>
</comment>
<dbReference type="OrthoDB" id="3240130at2"/>
<name>A0A087BHU6_9BIFI</name>
<keyword evidence="2" id="KW-0808">Transferase</keyword>
<organism evidence="2 3">
    <name type="scientific">Bifidobacterium merycicum</name>
    <dbReference type="NCBI Taxonomy" id="78345"/>
    <lineage>
        <taxon>Bacteria</taxon>
        <taxon>Bacillati</taxon>
        <taxon>Actinomycetota</taxon>
        <taxon>Actinomycetes</taxon>
        <taxon>Bifidobacteriales</taxon>
        <taxon>Bifidobacteriaceae</taxon>
        <taxon>Bifidobacterium</taxon>
    </lineage>
</organism>
<dbReference type="STRING" id="78345.BMERY_1862"/>
<dbReference type="EMBL" id="JGZC01000005">
    <property type="protein sequence ID" value="KFI70596.1"/>
    <property type="molecule type" value="Genomic_DNA"/>
</dbReference>
<keyword evidence="3" id="KW-1185">Reference proteome</keyword>